<gene>
    <name evidence="1" type="ORF">PR048_010050</name>
</gene>
<reference evidence="1 2" key="1">
    <citation type="submission" date="2023-02" db="EMBL/GenBank/DDBJ databases">
        <title>LHISI_Scaffold_Assembly.</title>
        <authorList>
            <person name="Stuart O.P."/>
            <person name="Cleave R."/>
            <person name="Magrath M.J.L."/>
            <person name="Mikheyev A.S."/>
        </authorList>
    </citation>
    <scope>NUCLEOTIDE SEQUENCE [LARGE SCALE GENOMIC DNA]</scope>
    <source>
        <strain evidence="1">Daus_M_001</strain>
        <tissue evidence="1">Leg muscle</tissue>
    </source>
</reference>
<dbReference type="Proteomes" id="UP001159363">
    <property type="component" value="Chromosome 3"/>
</dbReference>
<accession>A0ABQ9I2E0</accession>
<dbReference type="EMBL" id="JARBHB010000003">
    <property type="protein sequence ID" value="KAJ8890541.1"/>
    <property type="molecule type" value="Genomic_DNA"/>
</dbReference>
<name>A0ABQ9I2E0_9NEOP</name>
<sequence length="130" mass="14325">MWKLYVSEEQISAVSQELRKCGQQMPSFQKIGGILSLSGGGDEAELHTAVLSINHAVDKQVILWCCALVTAHLSNYILFFSCLRDTLVSGQPREDARWCSSRGNSSILRTSTPVRESPFHKMLTSAALAL</sequence>
<organism evidence="1 2">
    <name type="scientific">Dryococelus australis</name>
    <dbReference type="NCBI Taxonomy" id="614101"/>
    <lineage>
        <taxon>Eukaryota</taxon>
        <taxon>Metazoa</taxon>
        <taxon>Ecdysozoa</taxon>
        <taxon>Arthropoda</taxon>
        <taxon>Hexapoda</taxon>
        <taxon>Insecta</taxon>
        <taxon>Pterygota</taxon>
        <taxon>Neoptera</taxon>
        <taxon>Polyneoptera</taxon>
        <taxon>Phasmatodea</taxon>
        <taxon>Verophasmatodea</taxon>
        <taxon>Anareolatae</taxon>
        <taxon>Phasmatidae</taxon>
        <taxon>Eurycanthinae</taxon>
        <taxon>Dryococelus</taxon>
    </lineage>
</organism>
<protein>
    <submittedName>
        <fullName evidence="1">Uncharacterized protein</fullName>
    </submittedName>
</protein>
<comment type="caution">
    <text evidence="1">The sequence shown here is derived from an EMBL/GenBank/DDBJ whole genome shotgun (WGS) entry which is preliminary data.</text>
</comment>
<proteinExistence type="predicted"/>
<keyword evidence="2" id="KW-1185">Reference proteome</keyword>
<evidence type="ECO:0000313" key="1">
    <source>
        <dbReference type="EMBL" id="KAJ8890541.1"/>
    </source>
</evidence>
<evidence type="ECO:0000313" key="2">
    <source>
        <dbReference type="Proteomes" id="UP001159363"/>
    </source>
</evidence>